<evidence type="ECO:0000313" key="2">
    <source>
        <dbReference type="EMBL" id="KXS97691.1"/>
    </source>
</evidence>
<keyword evidence="1" id="KW-1133">Transmembrane helix</keyword>
<sequence length="536" mass="61053">MAHWYDEFVPTGLESTQHLLIGTAFVLVSYWMCNWEAAAAVLGLGGFLLGQQSAMRRKSIGLLGLAFLHYRFFTHPMPPPPWTFTLCAIWGMLQVFWFLRGWFHVPMRLPVMLHERNHLERLGLMFTSLMTTWVWWMVTLSVLVCVAVQGQPVVVARDSLSLHETMSSLVQSLTEARAYQHGVQVVVREDNVSLASAVNLYLGMGQTAATWCRVRVMRCRVGDVEFPHADADADADIYNAHTYYQLVDSLAAQTSRGSRKPLSCPVAEYCRWNTPEPHTNPSSPSPSPPLPLLSFLWTTEARLADHLTNILNLDSALDHALTIGSVHVSKIHALLQPTPHPLGLPISTVHRKIVAFYTTTELLSANGRHPPKYLYRLAHLTQHLYRLYRHFVPSLTVEETLWDTAQKLSLDFENTFEPWLSSIEEFGATDGTLHMLEHWAGSLKREYLSQPRWKREWDMLETLQSKLRTSVYTAAKAELGDIVQSKILQRMDDIQATVKEQVLEATKILDLLDWQHSEERKRLGEDIEHFLTLGRG</sequence>
<keyword evidence="3" id="KW-1185">Reference proteome</keyword>
<accession>A0A139H5K0</accession>
<evidence type="ECO:0000256" key="1">
    <source>
        <dbReference type="SAM" id="Phobius"/>
    </source>
</evidence>
<feature type="transmembrane region" description="Helical" evidence="1">
    <location>
        <begin position="124"/>
        <end position="149"/>
    </location>
</feature>
<dbReference type="Proteomes" id="UP000070133">
    <property type="component" value="Unassembled WGS sequence"/>
</dbReference>
<proteinExistence type="predicted"/>
<dbReference type="EMBL" id="LFZN01000136">
    <property type="protein sequence ID" value="KXS97691.1"/>
    <property type="molecule type" value="Genomic_DNA"/>
</dbReference>
<keyword evidence="1" id="KW-0472">Membrane</keyword>
<feature type="transmembrane region" description="Helical" evidence="1">
    <location>
        <begin position="60"/>
        <end position="77"/>
    </location>
</feature>
<keyword evidence="1" id="KW-0812">Transmembrane</keyword>
<organism evidence="2 3">
    <name type="scientific">Pseudocercospora eumusae</name>
    <dbReference type="NCBI Taxonomy" id="321146"/>
    <lineage>
        <taxon>Eukaryota</taxon>
        <taxon>Fungi</taxon>
        <taxon>Dikarya</taxon>
        <taxon>Ascomycota</taxon>
        <taxon>Pezizomycotina</taxon>
        <taxon>Dothideomycetes</taxon>
        <taxon>Dothideomycetidae</taxon>
        <taxon>Mycosphaerellales</taxon>
        <taxon>Mycosphaerellaceae</taxon>
        <taxon>Pseudocercospora</taxon>
    </lineage>
</organism>
<name>A0A139H5K0_9PEZI</name>
<feature type="transmembrane region" description="Helical" evidence="1">
    <location>
        <begin position="20"/>
        <end position="48"/>
    </location>
</feature>
<comment type="caution">
    <text evidence="2">The sequence shown here is derived from an EMBL/GenBank/DDBJ whole genome shotgun (WGS) entry which is preliminary data.</text>
</comment>
<feature type="transmembrane region" description="Helical" evidence="1">
    <location>
        <begin position="83"/>
        <end position="103"/>
    </location>
</feature>
<protein>
    <submittedName>
        <fullName evidence="2">Uncharacterized protein</fullName>
    </submittedName>
</protein>
<gene>
    <name evidence="2" type="ORF">AC578_1479</name>
</gene>
<evidence type="ECO:0000313" key="3">
    <source>
        <dbReference type="Proteomes" id="UP000070133"/>
    </source>
</evidence>
<dbReference type="AlphaFoldDB" id="A0A139H5K0"/>
<reference evidence="2 3" key="1">
    <citation type="submission" date="2015-07" db="EMBL/GenBank/DDBJ databases">
        <title>Comparative genomics of the Sigatoka disease complex on banana suggests a link between parallel evolutionary changes in Pseudocercospora fijiensis and Pseudocercospora eumusae and increased virulence on the banana host.</title>
        <authorList>
            <person name="Chang T.-C."/>
            <person name="Salvucci A."/>
            <person name="Crous P.W."/>
            <person name="Stergiopoulos I."/>
        </authorList>
    </citation>
    <scope>NUCLEOTIDE SEQUENCE [LARGE SCALE GENOMIC DNA]</scope>
    <source>
        <strain evidence="2 3">CBS 114824</strain>
    </source>
</reference>